<accession>A0A2Z3H3Y6</accession>
<dbReference type="CDD" id="cd06171">
    <property type="entry name" value="Sigma70_r4"/>
    <property type="match status" value="1"/>
</dbReference>
<dbReference type="Proteomes" id="UP000245802">
    <property type="component" value="Chromosome"/>
</dbReference>
<dbReference type="GO" id="GO:0016987">
    <property type="term" value="F:sigma factor activity"/>
    <property type="evidence" value="ECO:0007669"/>
    <property type="project" value="InterPro"/>
</dbReference>
<dbReference type="SUPFAM" id="SSF82171">
    <property type="entry name" value="DPP6 N-terminal domain-like"/>
    <property type="match status" value="1"/>
</dbReference>
<name>A0A2Z3H3Y6_9BACT</name>
<dbReference type="Gene3D" id="1.10.1740.10">
    <property type="match status" value="1"/>
</dbReference>
<dbReference type="InterPro" id="IPR001680">
    <property type="entry name" value="WD40_rpt"/>
</dbReference>
<dbReference type="EMBL" id="CP025958">
    <property type="protein sequence ID" value="AWM36334.1"/>
    <property type="molecule type" value="Genomic_DNA"/>
</dbReference>
<dbReference type="SUPFAM" id="SSF88946">
    <property type="entry name" value="Sigma2 domain of RNA polymerase sigma factors"/>
    <property type="match status" value="1"/>
</dbReference>
<dbReference type="NCBIfam" id="TIGR02937">
    <property type="entry name" value="sigma70-ECF"/>
    <property type="match status" value="1"/>
</dbReference>
<evidence type="ECO:0000259" key="2">
    <source>
        <dbReference type="Pfam" id="PF08281"/>
    </source>
</evidence>
<evidence type="ECO:0000313" key="4">
    <source>
        <dbReference type="Proteomes" id="UP000245802"/>
    </source>
</evidence>
<dbReference type="InterPro" id="IPR013324">
    <property type="entry name" value="RNA_pol_sigma_r3/r4-like"/>
</dbReference>
<organism evidence="3 4">
    <name type="scientific">Gemmata obscuriglobus</name>
    <dbReference type="NCBI Taxonomy" id="114"/>
    <lineage>
        <taxon>Bacteria</taxon>
        <taxon>Pseudomonadati</taxon>
        <taxon>Planctomycetota</taxon>
        <taxon>Planctomycetia</taxon>
        <taxon>Gemmatales</taxon>
        <taxon>Gemmataceae</taxon>
        <taxon>Gemmata</taxon>
    </lineage>
</organism>
<dbReference type="SUPFAM" id="SSF69322">
    <property type="entry name" value="Tricorn protease domain 2"/>
    <property type="match status" value="1"/>
</dbReference>
<dbReference type="Gene3D" id="1.10.10.10">
    <property type="entry name" value="Winged helix-like DNA-binding domain superfamily/Winged helix DNA-binding domain"/>
    <property type="match status" value="1"/>
</dbReference>
<protein>
    <submittedName>
        <fullName evidence="3">RNA polymerase sigma factor</fullName>
    </submittedName>
</protein>
<keyword evidence="4" id="KW-1185">Reference proteome</keyword>
<feature type="domain" description="RNA polymerase sigma factor 70 region 4 type 2" evidence="2">
    <location>
        <begin position="131"/>
        <end position="183"/>
    </location>
</feature>
<dbReference type="InterPro" id="IPR036388">
    <property type="entry name" value="WH-like_DNA-bd_sf"/>
</dbReference>
<dbReference type="InterPro" id="IPR014284">
    <property type="entry name" value="RNA_pol_sigma-70_dom"/>
</dbReference>
<dbReference type="AlphaFoldDB" id="A0A2Z3H3Y6"/>
<dbReference type="GO" id="GO:0003677">
    <property type="term" value="F:DNA binding"/>
    <property type="evidence" value="ECO:0007669"/>
    <property type="project" value="InterPro"/>
</dbReference>
<dbReference type="Pfam" id="PF08281">
    <property type="entry name" value="Sigma70_r4_2"/>
    <property type="match status" value="1"/>
</dbReference>
<evidence type="ECO:0000259" key="1">
    <source>
        <dbReference type="Pfam" id="PF04542"/>
    </source>
</evidence>
<dbReference type="InterPro" id="IPR013325">
    <property type="entry name" value="RNA_pol_sigma_r2"/>
</dbReference>
<feature type="domain" description="RNA polymerase sigma-70 region 2" evidence="1">
    <location>
        <begin position="39"/>
        <end position="98"/>
    </location>
</feature>
<dbReference type="InterPro" id="IPR007627">
    <property type="entry name" value="RNA_pol_sigma70_r2"/>
</dbReference>
<reference evidence="3 4" key="1">
    <citation type="submission" date="2018-01" db="EMBL/GenBank/DDBJ databases">
        <title>G. obscuriglobus.</title>
        <authorList>
            <person name="Franke J."/>
            <person name="Blomberg W."/>
            <person name="Selmecki A."/>
        </authorList>
    </citation>
    <scope>NUCLEOTIDE SEQUENCE [LARGE SCALE GENOMIC DNA]</scope>
    <source>
        <strain evidence="3 4">DSM 5831</strain>
    </source>
</reference>
<dbReference type="OrthoDB" id="291047at2"/>
<dbReference type="SMART" id="SM00320">
    <property type="entry name" value="WD40"/>
    <property type="match status" value="4"/>
</dbReference>
<dbReference type="GO" id="GO:0006352">
    <property type="term" value="P:DNA-templated transcription initiation"/>
    <property type="evidence" value="ECO:0007669"/>
    <property type="project" value="InterPro"/>
</dbReference>
<dbReference type="PANTHER" id="PTHR19879">
    <property type="entry name" value="TRANSCRIPTION INITIATION FACTOR TFIID"/>
    <property type="match status" value="1"/>
</dbReference>
<sequence length="929" mass="100430">MPATPAEIARRALAGRIAPPAELLARYAAGRDPDAFAALVRQFGPLVLGTCRRVLGQSPDADDAFQTVFLALARRAGSFRDPATLPAWLHRVALRTARQVRPRHRPAPHGTAEPVAPTDPFATVVWRDVRRILDEELDALPDKLRGPVLLCWLDGLTRDEAASVLGVPLGTLKRRLSEGRELLRERLTRRGLAPALAACAVLAPDGLRADVPRPLAEAVADAARRVPMRSAVSVWAAVAAAVAACGVALVTAGHAPPEVAPPPRAAVALERPAGLPDVPLPAGAVARFGSMHFSAPDRIFSAARSPDGTRLALGDGLTVRVYESTTWRLLHTLAADGGPDAWQKRQSLAFSPDGNRLAYAQNGKLALTWDLTTGRLTRRFDRDGWVWQGFCAFTPDGLLALSDEEELRFFDPVTGAEKHAVGVPNAIALSPDGKHYLRHTGRAGAGTLVLGNATTGVDLHRLDTAVGSEPEVSFSPDGTRFVLMTRYGAAVEVWDVAKRALVKRLPAPPQPTDGERSGYGAAFTPDGREFWLKLPGNDLMRWDAATFLELPRFAPGTSQSPLTIAPLPDGRTVLVPCDIGRVLVFDRQTGRERPVPGRYRDAAFALSPDDKFVAVGDASGRIDLLNAATGRLERVVRESGDPVHKLVFGPNGRTLGAAEVVYNGIDLTKDRAAVRVYDTTDGKELRAQKRDGAKDREYRSHWPLLPLGFTATDRMVISRYPQNTRLWDFKTGKHTDQLAASNIHAALSPDGTLLATEEHGEAVITDVATGRETARVEVDPEEKANRRFGDIMRFAWAGDGNTLAASAPGGNVCLIDPRKGRVRTRINVARGGDWRFSFLHQPLYLPFSIQALALSPNGQQLLASARGGYYVALWDTGGRGKRLAKLECEFSVHGRGATFSSDGKRLFTFSSTGFGYSWDVENTIAAPKN</sequence>
<dbReference type="KEGG" id="gog:C1280_04420"/>
<dbReference type="SUPFAM" id="SSF88659">
    <property type="entry name" value="Sigma3 and sigma4 domains of RNA polymerase sigma factors"/>
    <property type="match status" value="1"/>
</dbReference>
<dbReference type="InterPro" id="IPR013249">
    <property type="entry name" value="RNA_pol_sigma70_r4_t2"/>
</dbReference>
<proteinExistence type="predicted"/>
<dbReference type="Gene3D" id="2.130.10.10">
    <property type="entry name" value="YVTN repeat-like/Quinoprotein amine dehydrogenase"/>
    <property type="match status" value="4"/>
</dbReference>
<evidence type="ECO:0000313" key="3">
    <source>
        <dbReference type="EMBL" id="AWM36334.1"/>
    </source>
</evidence>
<dbReference type="RefSeq" id="WP_010045624.1">
    <property type="nucleotide sequence ID" value="NZ_CP025958.1"/>
</dbReference>
<dbReference type="GO" id="GO:0005829">
    <property type="term" value="C:cytosol"/>
    <property type="evidence" value="ECO:0007669"/>
    <property type="project" value="UniProtKB-ARBA"/>
</dbReference>
<dbReference type="Pfam" id="PF04542">
    <property type="entry name" value="Sigma70_r2"/>
    <property type="match status" value="1"/>
</dbReference>
<gene>
    <name evidence="3" type="ORF">C1280_04420</name>
</gene>
<dbReference type="PANTHER" id="PTHR19879:SF9">
    <property type="entry name" value="TRANSCRIPTION INITIATION FACTOR TFIID SUBUNIT 5"/>
    <property type="match status" value="1"/>
</dbReference>
<dbReference type="InterPro" id="IPR015943">
    <property type="entry name" value="WD40/YVTN_repeat-like_dom_sf"/>
</dbReference>